<dbReference type="CDD" id="cd05233">
    <property type="entry name" value="SDR_c"/>
    <property type="match status" value="1"/>
</dbReference>
<gene>
    <name evidence="2" type="ORF">SP6_50_01070</name>
</gene>
<dbReference type="Pfam" id="PF13561">
    <property type="entry name" value="adh_short_C2"/>
    <property type="match status" value="1"/>
</dbReference>
<dbReference type="PRINTS" id="PR00080">
    <property type="entry name" value="SDRFAMILY"/>
</dbReference>
<proteinExistence type="inferred from homology"/>
<evidence type="ECO:0000313" key="3">
    <source>
        <dbReference type="Proteomes" id="UP000032025"/>
    </source>
</evidence>
<keyword evidence="3" id="KW-1185">Reference proteome</keyword>
<organism evidence="2 3">
    <name type="scientific">Sphingomonas paucimobilis NBRC 13935</name>
    <dbReference type="NCBI Taxonomy" id="1219050"/>
    <lineage>
        <taxon>Bacteria</taxon>
        <taxon>Pseudomonadati</taxon>
        <taxon>Pseudomonadota</taxon>
        <taxon>Alphaproteobacteria</taxon>
        <taxon>Sphingomonadales</taxon>
        <taxon>Sphingomonadaceae</taxon>
        <taxon>Sphingomonas</taxon>
    </lineage>
</organism>
<protein>
    <submittedName>
        <fullName evidence="2">DNA, contig: SP650</fullName>
    </submittedName>
</protein>
<dbReference type="RefSeq" id="WP_007404043.1">
    <property type="nucleotide sequence ID" value="NZ_BBJS01000050.1"/>
</dbReference>
<dbReference type="PANTHER" id="PTHR43975">
    <property type="entry name" value="ZGC:101858"/>
    <property type="match status" value="1"/>
</dbReference>
<comment type="caution">
    <text evidence="2">The sequence shown here is derived from an EMBL/GenBank/DDBJ whole genome shotgun (WGS) entry which is preliminary data.</text>
</comment>
<dbReference type="InterPro" id="IPR020904">
    <property type="entry name" value="Sc_DH/Rdtase_CS"/>
</dbReference>
<dbReference type="SUPFAM" id="SSF51735">
    <property type="entry name" value="NAD(P)-binding Rossmann-fold domains"/>
    <property type="match status" value="1"/>
</dbReference>
<dbReference type="PROSITE" id="PS00061">
    <property type="entry name" value="ADH_SHORT"/>
    <property type="match status" value="1"/>
</dbReference>
<dbReference type="PRINTS" id="PR00081">
    <property type="entry name" value="GDHRDH"/>
</dbReference>
<sequence length="254" mass="26547">MARFTGKIIVITGAASGIGEGAARRFAEEGATLVLGDMDGEGLKTLAEQLAPATVATRETDVSDMAACEALVALAIERFGRIDVLVSNAGVDHLGKLDEGDFSAFTKVIETDLYGVVQMARAAITHLRASKGCIINMSSVSGLGGDWNHSFYCAAKGAVTNFTRALAMDEARNGVRVNAVNPSLTYTPLTEGMKEQPELIAKFEERIPMGRGAQPEDIAGAVAFLASEDARFITGINLPVDGGLSASNGQPPLS</sequence>
<dbReference type="Proteomes" id="UP000032025">
    <property type="component" value="Unassembled WGS sequence"/>
</dbReference>
<dbReference type="InterPro" id="IPR036291">
    <property type="entry name" value="NAD(P)-bd_dom_sf"/>
</dbReference>
<dbReference type="PANTHER" id="PTHR43975:SF2">
    <property type="entry name" value="EG:BACR7A4.14 PROTEIN-RELATED"/>
    <property type="match status" value="1"/>
</dbReference>
<comment type="similarity">
    <text evidence="1">Belongs to the short-chain dehydrogenases/reductases (SDR) family.</text>
</comment>
<dbReference type="GeneID" id="78526195"/>
<dbReference type="EMBL" id="BBJS01000050">
    <property type="protein sequence ID" value="GAN15106.1"/>
    <property type="molecule type" value="Genomic_DNA"/>
</dbReference>
<dbReference type="NCBIfam" id="NF005559">
    <property type="entry name" value="PRK07231.1"/>
    <property type="match status" value="1"/>
</dbReference>
<dbReference type="FunFam" id="3.40.50.720:FF:000084">
    <property type="entry name" value="Short-chain dehydrogenase reductase"/>
    <property type="match status" value="1"/>
</dbReference>
<dbReference type="Gene3D" id="3.40.50.720">
    <property type="entry name" value="NAD(P)-binding Rossmann-like Domain"/>
    <property type="match status" value="1"/>
</dbReference>
<evidence type="ECO:0000256" key="1">
    <source>
        <dbReference type="ARBA" id="ARBA00006484"/>
    </source>
</evidence>
<reference evidence="2 3" key="1">
    <citation type="submission" date="2014-08" db="EMBL/GenBank/DDBJ databases">
        <title>Whole genome shotgun sequence of Sphingomonas paucimobilis NBRC 13935.</title>
        <authorList>
            <person name="Hosoyama A."/>
            <person name="Hashimoto M."/>
            <person name="Hosoyama Y."/>
            <person name="Noguchi M."/>
            <person name="Uohara A."/>
            <person name="Ohji S."/>
            <person name="Katano-Makiyama Y."/>
            <person name="Ichikawa N."/>
            <person name="Kimura A."/>
            <person name="Yamazoe A."/>
            <person name="Fujita N."/>
        </authorList>
    </citation>
    <scope>NUCLEOTIDE SEQUENCE [LARGE SCALE GENOMIC DNA]</scope>
    <source>
        <strain evidence="2 3">NBRC 13935</strain>
    </source>
</reference>
<name>A0A0C9MWW5_SPHPI</name>
<dbReference type="InterPro" id="IPR002347">
    <property type="entry name" value="SDR_fam"/>
</dbReference>
<accession>A0A0C9MWW5</accession>
<dbReference type="AlphaFoldDB" id="A0A0C9MWW5"/>
<evidence type="ECO:0000313" key="2">
    <source>
        <dbReference type="EMBL" id="GAN15106.1"/>
    </source>
</evidence>